<dbReference type="SUPFAM" id="SSF56112">
    <property type="entry name" value="Protein kinase-like (PK-like)"/>
    <property type="match status" value="1"/>
</dbReference>
<organism evidence="2 3">
    <name type="scientific">Hypsizygus marmoreus</name>
    <name type="common">White beech mushroom</name>
    <name type="synonym">Agaricus marmoreus</name>
    <dbReference type="NCBI Taxonomy" id="39966"/>
    <lineage>
        <taxon>Eukaryota</taxon>
        <taxon>Fungi</taxon>
        <taxon>Dikarya</taxon>
        <taxon>Basidiomycota</taxon>
        <taxon>Agaricomycotina</taxon>
        <taxon>Agaricomycetes</taxon>
        <taxon>Agaricomycetidae</taxon>
        <taxon>Agaricales</taxon>
        <taxon>Tricholomatineae</taxon>
        <taxon>Lyophyllaceae</taxon>
        <taxon>Hypsizygus</taxon>
    </lineage>
</organism>
<dbReference type="GO" id="GO:0005524">
    <property type="term" value="F:ATP binding"/>
    <property type="evidence" value="ECO:0007669"/>
    <property type="project" value="InterPro"/>
</dbReference>
<comment type="caution">
    <text evidence="2">The sequence shown here is derived from an EMBL/GenBank/DDBJ whole genome shotgun (WGS) entry which is preliminary data.</text>
</comment>
<dbReference type="InterPro" id="IPR008266">
    <property type="entry name" value="Tyr_kinase_AS"/>
</dbReference>
<name>A0A369J1H1_HYPMA</name>
<reference evidence="2" key="1">
    <citation type="submission" date="2018-04" db="EMBL/GenBank/DDBJ databases">
        <title>Whole genome sequencing of Hypsizygus marmoreus.</title>
        <authorList>
            <person name="Choi I.-G."/>
            <person name="Min B."/>
            <person name="Kim J.-G."/>
            <person name="Kim S."/>
            <person name="Oh Y.-L."/>
            <person name="Kong W.-S."/>
            <person name="Park H."/>
            <person name="Jeong J."/>
            <person name="Song E.-S."/>
        </authorList>
    </citation>
    <scope>NUCLEOTIDE SEQUENCE [LARGE SCALE GENOMIC DNA]</scope>
    <source>
        <strain evidence="2">51987-8</strain>
    </source>
</reference>
<evidence type="ECO:0000313" key="2">
    <source>
        <dbReference type="EMBL" id="RDB15242.1"/>
    </source>
</evidence>
<protein>
    <recommendedName>
        <fullName evidence="1">Protein kinase domain-containing protein</fullName>
    </recommendedName>
</protein>
<dbReference type="Gene3D" id="1.10.510.10">
    <property type="entry name" value="Transferase(Phosphotransferase) domain 1"/>
    <property type="match status" value="1"/>
</dbReference>
<gene>
    <name evidence="2" type="ORF">Hypma_004767</name>
</gene>
<accession>A0A369J1H1</accession>
<dbReference type="PROSITE" id="PS50011">
    <property type="entry name" value="PROTEIN_KINASE_DOM"/>
    <property type="match status" value="1"/>
</dbReference>
<feature type="domain" description="Protein kinase" evidence="1">
    <location>
        <begin position="436"/>
        <end position="666"/>
    </location>
</feature>
<keyword evidence="3" id="KW-1185">Reference proteome</keyword>
<dbReference type="OrthoDB" id="3261131at2759"/>
<evidence type="ECO:0000259" key="1">
    <source>
        <dbReference type="PROSITE" id="PS50011"/>
    </source>
</evidence>
<dbReference type="InParanoid" id="A0A369J1H1"/>
<dbReference type="InterPro" id="IPR000719">
    <property type="entry name" value="Prot_kinase_dom"/>
</dbReference>
<dbReference type="EMBL" id="LUEZ02000184">
    <property type="protein sequence ID" value="RDB15242.1"/>
    <property type="molecule type" value="Genomic_DNA"/>
</dbReference>
<proteinExistence type="predicted"/>
<dbReference type="AlphaFoldDB" id="A0A369J1H1"/>
<dbReference type="GO" id="GO:0004672">
    <property type="term" value="F:protein kinase activity"/>
    <property type="evidence" value="ECO:0007669"/>
    <property type="project" value="InterPro"/>
</dbReference>
<dbReference type="InterPro" id="IPR011009">
    <property type="entry name" value="Kinase-like_dom_sf"/>
</dbReference>
<dbReference type="PROSITE" id="PS00109">
    <property type="entry name" value="PROTEIN_KINASE_TYR"/>
    <property type="match status" value="1"/>
</dbReference>
<dbReference type="Proteomes" id="UP000076154">
    <property type="component" value="Unassembled WGS sequence"/>
</dbReference>
<evidence type="ECO:0000313" key="3">
    <source>
        <dbReference type="Proteomes" id="UP000076154"/>
    </source>
</evidence>
<sequence>MTSKMTRLQLNVWAVGIDAPIILVPLPVDPDTNPFHFRPLIAAQLGWSAYKFDLYRPSQCIMLPDDPSQEDLKTMQQRWGSDLSLWRFPKNRNDRLPLANNKELHLVAVERGAYQIYIYDTRTREVSSHQLSFTTYIREICVSPFKPPERYRWVTPSICKATLERLQSIDPTSLSEIPCIKTLRDLYPLGVPHEIHLIDVPEDGDEELEKEDMLSPLNVTEKRRRHFETVPQKAPSSEAKGTSLASVFNQQLVGRSPESVNAAPPSLFDETLCKLRHNIHHLDPSPDDYTAFHKLRSAMVVTYSDESARKKAFYHIVPEFLPGSPREIDIYEFRTDGALLVDHEKQSYIYVIIEVQNEVGLASAEPGIQGARYYLEHVRSLIEAQGEKLGHCALPVILLCQFGPYLSVSVGSAGGPSPVPTVEQVAFIALHADVTYLAETKAGACIIGALRAASLSLRNLYPSLIKDTKRQVQFPYPRSFRDMNGEMVSFTYVRAEENKRVYHAKRDDTADPICIKFSLRYSSKAHEVAYEAGYAPRLLAVERAGDWNMIVMDDESDDYFTLVDLRESGGVSDRIENVRDEVRRALGIVHDQGYVHGDIRAINVLVRKTDAATGPGSVLLIDWDWAGRDGDVRYPYSINPEIARPEGAVAGSLISRDHDLWMIRTF</sequence>